<dbReference type="SUPFAM" id="SSF48498">
    <property type="entry name" value="Tetracyclin repressor-like, C-terminal domain"/>
    <property type="match status" value="1"/>
</dbReference>
<dbReference type="InterPro" id="IPR001647">
    <property type="entry name" value="HTH_TetR"/>
</dbReference>
<proteinExistence type="predicted"/>
<evidence type="ECO:0000313" key="6">
    <source>
        <dbReference type="EMBL" id="TYL85242.1"/>
    </source>
</evidence>
<evidence type="ECO:0000256" key="3">
    <source>
        <dbReference type="ARBA" id="ARBA00023163"/>
    </source>
</evidence>
<evidence type="ECO:0000259" key="5">
    <source>
        <dbReference type="PROSITE" id="PS50977"/>
    </source>
</evidence>
<dbReference type="EMBL" id="VSSR01000019">
    <property type="protein sequence ID" value="TYL85242.1"/>
    <property type="molecule type" value="Genomic_DNA"/>
</dbReference>
<dbReference type="PANTHER" id="PTHR47506">
    <property type="entry name" value="TRANSCRIPTIONAL REGULATORY PROTEIN"/>
    <property type="match status" value="1"/>
</dbReference>
<feature type="domain" description="HTH tetR-type" evidence="5">
    <location>
        <begin position="23"/>
        <end position="83"/>
    </location>
</feature>
<protein>
    <submittedName>
        <fullName evidence="6">TetR family transcriptional regulator</fullName>
    </submittedName>
</protein>
<evidence type="ECO:0000313" key="7">
    <source>
        <dbReference type="Proteomes" id="UP000324853"/>
    </source>
</evidence>
<dbReference type="OrthoDB" id="9811084at2"/>
<keyword evidence="1" id="KW-0805">Transcription regulation</keyword>
<evidence type="ECO:0000256" key="2">
    <source>
        <dbReference type="ARBA" id="ARBA00023125"/>
    </source>
</evidence>
<evidence type="ECO:0000256" key="1">
    <source>
        <dbReference type="ARBA" id="ARBA00023015"/>
    </source>
</evidence>
<dbReference type="Gene3D" id="1.10.357.10">
    <property type="entry name" value="Tetracycline Repressor, domain 2"/>
    <property type="match status" value="1"/>
</dbReference>
<dbReference type="GO" id="GO:0003677">
    <property type="term" value="F:DNA binding"/>
    <property type="evidence" value="ECO:0007669"/>
    <property type="project" value="UniProtKB-UniRule"/>
</dbReference>
<dbReference type="Pfam" id="PF16925">
    <property type="entry name" value="TetR_C_13"/>
    <property type="match status" value="1"/>
</dbReference>
<dbReference type="InterPro" id="IPR036271">
    <property type="entry name" value="Tet_transcr_reg_TetR-rel_C_sf"/>
</dbReference>
<dbReference type="Proteomes" id="UP000324853">
    <property type="component" value="Unassembled WGS sequence"/>
</dbReference>
<comment type="caution">
    <text evidence="6">The sequence shown here is derived from an EMBL/GenBank/DDBJ whole genome shotgun (WGS) entry which is preliminary data.</text>
</comment>
<name>A0A5S4WUP0_9BRAD</name>
<gene>
    <name evidence="6" type="ORF">FXB38_11515</name>
</gene>
<dbReference type="PROSITE" id="PS50977">
    <property type="entry name" value="HTH_TETR_2"/>
    <property type="match status" value="1"/>
</dbReference>
<keyword evidence="7" id="KW-1185">Reference proteome</keyword>
<dbReference type="AlphaFoldDB" id="A0A5S4WUP0"/>
<sequence length="215" mass="23769">MPRSTFALDINTYVRIITPMPKPSLKDAILDAGLKVMFRTGYHGTSVRDVTAAAGAPQGSFTNHFRSKEAFASEVLDRYFDVTRGLVAEALDDIALTPRARLRRYLDIITGRLEADGYGRGCLIGDLSLEASGSSELLRARLAAIFAEWRAPFAACIRDAQTSGEIASEFEPDELAEFLLASWQGAILRMKVDRNPKALDRFKTIAFQTVFKETT</sequence>
<accession>A0A5S4WUP0</accession>
<keyword evidence="3" id="KW-0804">Transcription</keyword>
<organism evidence="6 7">
    <name type="scientific">Bradyrhizobium cytisi</name>
    <dbReference type="NCBI Taxonomy" id="515489"/>
    <lineage>
        <taxon>Bacteria</taxon>
        <taxon>Pseudomonadati</taxon>
        <taxon>Pseudomonadota</taxon>
        <taxon>Alphaproteobacteria</taxon>
        <taxon>Hyphomicrobiales</taxon>
        <taxon>Nitrobacteraceae</taxon>
        <taxon>Bradyrhizobium</taxon>
    </lineage>
</organism>
<dbReference type="InterPro" id="IPR011075">
    <property type="entry name" value="TetR_C"/>
</dbReference>
<keyword evidence="2 4" id="KW-0238">DNA-binding</keyword>
<dbReference type="PANTHER" id="PTHR47506:SF6">
    <property type="entry name" value="HTH-TYPE TRANSCRIPTIONAL REPRESSOR NEMR"/>
    <property type="match status" value="1"/>
</dbReference>
<dbReference type="InterPro" id="IPR009057">
    <property type="entry name" value="Homeodomain-like_sf"/>
</dbReference>
<reference evidence="6 7" key="1">
    <citation type="submission" date="2019-08" db="EMBL/GenBank/DDBJ databases">
        <title>Bradyrhizobium hipponensis sp. nov., a rhizobium isolated from a Lupinus angustifolius root nodule in Tunisia.</title>
        <authorList>
            <person name="Off K."/>
            <person name="Rejili M."/>
            <person name="Mars M."/>
            <person name="Brachmann A."/>
            <person name="Marin M."/>
        </authorList>
    </citation>
    <scope>NUCLEOTIDE SEQUENCE [LARGE SCALE GENOMIC DNA]</scope>
    <source>
        <strain evidence="6 7">CTAW11</strain>
    </source>
</reference>
<feature type="DNA-binding region" description="H-T-H motif" evidence="4">
    <location>
        <begin position="46"/>
        <end position="65"/>
    </location>
</feature>
<dbReference type="Pfam" id="PF00440">
    <property type="entry name" value="TetR_N"/>
    <property type="match status" value="1"/>
</dbReference>
<evidence type="ECO:0000256" key="4">
    <source>
        <dbReference type="PROSITE-ProRule" id="PRU00335"/>
    </source>
</evidence>
<dbReference type="SUPFAM" id="SSF46689">
    <property type="entry name" value="Homeodomain-like"/>
    <property type="match status" value="1"/>
</dbReference>